<accession>A0AAV5V0T1</accession>
<evidence type="ECO:0000259" key="11">
    <source>
        <dbReference type="Pfam" id="PF02434"/>
    </source>
</evidence>
<keyword evidence="5 10" id="KW-0812">Transmembrane</keyword>
<keyword evidence="3" id="KW-0328">Glycosyltransferase</keyword>
<dbReference type="InterPro" id="IPR003378">
    <property type="entry name" value="Fringe-like_glycosylTrfase"/>
</dbReference>
<keyword evidence="4" id="KW-0808">Transferase</keyword>
<evidence type="ECO:0000256" key="3">
    <source>
        <dbReference type="ARBA" id="ARBA00022676"/>
    </source>
</evidence>
<feature type="domain" description="Fringe-like glycosyltransferase" evidence="11">
    <location>
        <begin position="43"/>
        <end position="192"/>
    </location>
</feature>
<dbReference type="PANTHER" id="PTHR10811">
    <property type="entry name" value="FRINGE-RELATED"/>
    <property type="match status" value="1"/>
</dbReference>
<protein>
    <recommendedName>
        <fullName evidence="11">Fringe-like glycosyltransferase domain-containing protein</fullName>
    </recommendedName>
</protein>
<evidence type="ECO:0000313" key="12">
    <source>
        <dbReference type="EMBL" id="GMT12209.1"/>
    </source>
</evidence>
<keyword evidence="8 10" id="KW-0472">Membrane</keyword>
<evidence type="ECO:0000256" key="7">
    <source>
        <dbReference type="ARBA" id="ARBA00022989"/>
    </source>
</evidence>
<dbReference type="GO" id="GO:0016020">
    <property type="term" value="C:membrane"/>
    <property type="evidence" value="ECO:0007669"/>
    <property type="project" value="UniProtKB-SubCell"/>
</dbReference>
<evidence type="ECO:0000256" key="9">
    <source>
        <dbReference type="ARBA" id="ARBA00037847"/>
    </source>
</evidence>
<dbReference type="AlphaFoldDB" id="A0AAV5V0T1"/>
<evidence type="ECO:0000256" key="5">
    <source>
        <dbReference type="ARBA" id="ARBA00022692"/>
    </source>
</evidence>
<keyword evidence="7 10" id="KW-1133">Transmembrane helix</keyword>
<keyword evidence="6" id="KW-0735">Signal-anchor</keyword>
<evidence type="ECO:0000313" key="13">
    <source>
        <dbReference type="Proteomes" id="UP001432322"/>
    </source>
</evidence>
<proteinExistence type="inferred from homology"/>
<evidence type="ECO:0000256" key="10">
    <source>
        <dbReference type="SAM" id="Phobius"/>
    </source>
</evidence>
<dbReference type="Pfam" id="PF02434">
    <property type="entry name" value="Fringe"/>
    <property type="match status" value="1"/>
</dbReference>
<evidence type="ECO:0000256" key="6">
    <source>
        <dbReference type="ARBA" id="ARBA00022968"/>
    </source>
</evidence>
<comment type="caution">
    <text evidence="12">The sequence shown here is derived from an EMBL/GenBank/DDBJ whole genome shotgun (WGS) entry which is preliminary data.</text>
</comment>
<dbReference type="GO" id="GO:0016757">
    <property type="term" value="F:glycosyltransferase activity"/>
    <property type="evidence" value="ECO:0007669"/>
    <property type="project" value="UniProtKB-KW"/>
</dbReference>
<dbReference type="GO" id="GO:0012505">
    <property type="term" value="C:endomembrane system"/>
    <property type="evidence" value="ECO:0007669"/>
    <property type="project" value="UniProtKB-SubCell"/>
</dbReference>
<evidence type="ECO:0000256" key="1">
    <source>
        <dbReference type="ARBA" id="ARBA00004606"/>
    </source>
</evidence>
<name>A0AAV5V0T1_9BILA</name>
<dbReference type="Gene3D" id="3.90.550.50">
    <property type="match status" value="1"/>
</dbReference>
<feature type="transmembrane region" description="Helical" evidence="10">
    <location>
        <begin position="6"/>
        <end position="22"/>
    </location>
</feature>
<evidence type="ECO:0000256" key="8">
    <source>
        <dbReference type="ARBA" id="ARBA00023136"/>
    </source>
</evidence>
<reference evidence="12" key="1">
    <citation type="submission" date="2023-10" db="EMBL/GenBank/DDBJ databases">
        <title>Genome assembly of Pristionchus species.</title>
        <authorList>
            <person name="Yoshida K."/>
            <person name="Sommer R.J."/>
        </authorList>
    </citation>
    <scope>NUCLEOTIDE SEQUENCE</scope>
    <source>
        <strain evidence="12">RS5133</strain>
    </source>
</reference>
<dbReference type="Proteomes" id="UP001432322">
    <property type="component" value="Unassembled WGS sequence"/>
</dbReference>
<feature type="non-terminal residue" evidence="12">
    <location>
        <position position="196"/>
    </location>
</feature>
<dbReference type="EMBL" id="BTSY01000001">
    <property type="protein sequence ID" value="GMT12209.1"/>
    <property type="molecule type" value="Genomic_DNA"/>
</dbReference>
<gene>
    <name evidence="12" type="ORF">PFISCL1PPCAC_3506</name>
</gene>
<organism evidence="12 13">
    <name type="scientific">Pristionchus fissidentatus</name>
    <dbReference type="NCBI Taxonomy" id="1538716"/>
    <lineage>
        <taxon>Eukaryota</taxon>
        <taxon>Metazoa</taxon>
        <taxon>Ecdysozoa</taxon>
        <taxon>Nematoda</taxon>
        <taxon>Chromadorea</taxon>
        <taxon>Rhabditida</taxon>
        <taxon>Rhabditina</taxon>
        <taxon>Diplogasteromorpha</taxon>
        <taxon>Diplogasteroidea</taxon>
        <taxon>Neodiplogasteridae</taxon>
        <taxon>Pristionchus</taxon>
    </lineage>
</organism>
<comment type="similarity">
    <text evidence="2">Belongs to the glycosyltransferase 31 family.</text>
</comment>
<sequence>MLRQALVLWTLVFVIILFVWKGKHDVKLQKIAYSLPEVDSNLDILMTIRATSQNYESRLRYSLETWWKSVSNVVYVISDDVIPEQSLKMRSLLGDHLIETSCGPNYSNPSLACKCQAELDLFYKAEARWSCRMDDDSYVNLPVLKRTLARYNADVPMVIGRITAKPLPLTFRGKKHDIVFPTGNALCMSFPLVKCL</sequence>
<comment type="subcellular location">
    <subcellularLocation>
        <location evidence="9">Endomembrane system</location>
        <topology evidence="9">Single-pass membrane protein</topology>
    </subcellularLocation>
    <subcellularLocation>
        <location evidence="1">Membrane</location>
        <topology evidence="1">Single-pass type II membrane protein</topology>
    </subcellularLocation>
</comment>
<evidence type="ECO:0000256" key="2">
    <source>
        <dbReference type="ARBA" id="ARBA00008661"/>
    </source>
</evidence>
<keyword evidence="13" id="KW-1185">Reference proteome</keyword>
<evidence type="ECO:0000256" key="4">
    <source>
        <dbReference type="ARBA" id="ARBA00022679"/>
    </source>
</evidence>